<dbReference type="SUPFAM" id="SSF48498">
    <property type="entry name" value="Tetracyclin repressor-like, C-terminal domain"/>
    <property type="match status" value="1"/>
</dbReference>
<comment type="caution">
    <text evidence="8">The sequence shown here is derived from an EMBL/GenBank/DDBJ whole genome shotgun (WGS) entry which is preliminary data.</text>
</comment>
<dbReference type="InterPro" id="IPR050109">
    <property type="entry name" value="HTH-type_TetR-like_transc_reg"/>
</dbReference>
<evidence type="ECO:0000256" key="1">
    <source>
        <dbReference type="ARBA" id="ARBA00002856"/>
    </source>
</evidence>
<dbReference type="PROSITE" id="PS50977">
    <property type="entry name" value="HTH_TETR_2"/>
    <property type="match status" value="1"/>
</dbReference>
<dbReference type="InterPro" id="IPR023772">
    <property type="entry name" value="DNA-bd_HTH_TetR-type_CS"/>
</dbReference>
<evidence type="ECO:0000313" key="9">
    <source>
        <dbReference type="Proteomes" id="UP000186364"/>
    </source>
</evidence>
<name>A0A1Q9B3A1_9HYPH</name>
<dbReference type="Proteomes" id="UP000186364">
    <property type="component" value="Unassembled WGS sequence"/>
</dbReference>
<dbReference type="InterPro" id="IPR003012">
    <property type="entry name" value="Tet_transcr_reg_TetR"/>
</dbReference>
<keyword evidence="2" id="KW-0678">Repressor</keyword>
<dbReference type="GO" id="GO:0045892">
    <property type="term" value="P:negative regulation of DNA-templated transcription"/>
    <property type="evidence" value="ECO:0007669"/>
    <property type="project" value="InterPro"/>
</dbReference>
<keyword evidence="3" id="KW-0805">Transcription regulation</keyword>
<feature type="domain" description="HTH tetR-type" evidence="7">
    <location>
        <begin position="2"/>
        <end position="62"/>
    </location>
</feature>
<evidence type="ECO:0000313" key="8">
    <source>
        <dbReference type="EMBL" id="OLP62528.1"/>
    </source>
</evidence>
<reference evidence="8 9" key="1">
    <citation type="submission" date="2016-09" db="EMBL/GenBank/DDBJ databases">
        <title>Rhizobium sp. nov., a novel species isolated from the rice rhizosphere.</title>
        <authorList>
            <person name="Zhao J."/>
            <person name="Zhang X."/>
        </authorList>
    </citation>
    <scope>NUCLEOTIDE SEQUENCE [LARGE SCALE GENOMIC DNA]</scope>
    <source>
        <strain evidence="8 9">1.7048</strain>
    </source>
</reference>
<keyword evidence="4 6" id="KW-0238">DNA-binding</keyword>
<dbReference type="SUPFAM" id="SSF46689">
    <property type="entry name" value="Homeodomain-like"/>
    <property type="match status" value="1"/>
</dbReference>
<dbReference type="GO" id="GO:0046677">
    <property type="term" value="P:response to antibiotic"/>
    <property type="evidence" value="ECO:0007669"/>
    <property type="project" value="InterPro"/>
</dbReference>
<evidence type="ECO:0000259" key="7">
    <source>
        <dbReference type="PROSITE" id="PS50977"/>
    </source>
</evidence>
<proteinExistence type="predicted"/>
<dbReference type="EMBL" id="MKIP01000024">
    <property type="protein sequence ID" value="OLP62528.1"/>
    <property type="molecule type" value="Genomic_DNA"/>
</dbReference>
<dbReference type="Gene3D" id="1.10.357.10">
    <property type="entry name" value="Tetracycline Repressor, domain 2"/>
    <property type="match status" value="1"/>
</dbReference>
<dbReference type="Pfam" id="PF02909">
    <property type="entry name" value="TetR_C_1"/>
    <property type="match status" value="1"/>
</dbReference>
<sequence length="215" mass="23956">MAIGRDRIVDEALKVLNEVGIDKLSTRKLAERLGVQQPALYWHFRNKSELLDAINSEMMLRYHSERLPKPGQDWVTFTLANARSIRKALLSVRDGARLTAGTRPSAAEFADVEKVLQLYIAAGFSAEEAFEIAICVTRYVVGYVLEEQGERERQRIDQDAPETDFVKEVTPFPLLAEALAAFHEVGTVNTEAVFESGLGYLIAGMAQRLRAKTSG</sequence>
<dbReference type="PANTHER" id="PTHR30055:SF151">
    <property type="entry name" value="TRANSCRIPTIONAL REGULATORY PROTEIN"/>
    <property type="match status" value="1"/>
</dbReference>
<evidence type="ECO:0000256" key="6">
    <source>
        <dbReference type="PROSITE-ProRule" id="PRU00335"/>
    </source>
</evidence>
<dbReference type="RefSeq" id="WP_075625456.1">
    <property type="nucleotide sequence ID" value="NZ_FOAM01000022.1"/>
</dbReference>
<accession>A0A1Q9B3A1</accession>
<evidence type="ECO:0000256" key="3">
    <source>
        <dbReference type="ARBA" id="ARBA00023015"/>
    </source>
</evidence>
<dbReference type="PRINTS" id="PR00400">
    <property type="entry name" value="TETREPRESSOR"/>
</dbReference>
<comment type="function">
    <text evidence="1">TetR is the repressor of the tetracycline resistance element; its N-terminal region forms a helix-turn-helix structure and binds DNA. Binding of tetracycline to TetR reduces the repressor affinity for the tetracycline resistance gene (tetA) promoter operator sites.</text>
</comment>
<dbReference type="GO" id="GO:0000976">
    <property type="term" value="F:transcription cis-regulatory region binding"/>
    <property type="evidence" value="ECO:0007669"/>
    <property type="project" value="TreeGrafter"/>
</dbReference>
<protein>
    <submittedName>
        <fullName evidence="8">TetR family transcriptional regulator</fullName>
    </submittedName>
</protein>
<dbReference type="PROSITE" id="PS01081">
    <property type="entry name" value="HTH_TETR_1"/>
    <property type="match status" value="1"/>
</dbReference>
<evidence type="ECO:0000256" key="5">
    <source>
        <dbReference type="ARBA" id="ARBA00023163"/>
    </source>
</evidence>
<dbReference type="InterPro" id="IPR001647">
    <property type="entry name" value="HTH_TetR"/>
</dbReference>
<dbReference type="Pfam" id="PF00440">
    <property type="entry name" value="TetR_N"/>
    <property type="match status" value="1"/>
</dbReference>
<keyword evidence="5" id="KW-0804">Transcription</keyword>
<feature type="DNA-binding region" description="H-T-H motif" evidence="6">
    <location>
        <begin position="25"/>
        <end position="44"/>
    </location>
</feature>
<dbReference type="Gene3D" id="1.10.10.60">
    <property type="entry name" value="Homeodomain-like"/>
    <property type="match status" value="1"/>
</dbReference>
<dbReference type="OrthoDB" id="4541465at2"/>
<dbReference type="AlphaFoldDB" id="A0A1Q9B3A1"/>
<dbReference type="InterPro" id="IPR036271">
    <property type="entry name" value="Tet_transcr_reg_TetR-rel_C_sf"/>
</dbReference>
<evidence type="ECO:0000256" key="2">
    <source>
        <dbReference type="ARBA" id="ARBA00022491"/>
    </source>
</evidence>
<gene>
    <name evidence="8" type="ORF">BJF93_01655</name>
</gene>
<organism evidence="8 9">
    <name type="scientific">Xaviernesmea oryzae</name>
    <dbReference type="NCBI Taxonomy" id="464029"/>
    <lineage>
        <taxon>Bacteria</taxon>
        <taxon>Pseudomonadati</taxon>
        <taxon>Pseudomonadota</taxon>
        <taxon>Alphaproteobacteria</taxon>
        <taxon>Hyphomicrobiales</taxon>
        <taxon>Rhizobiaceae</taxon>
        <taxon>Rhizobium/Agrobacterium group</taxon>
        <taxon>Xaviernesmea</taxon>
    </lineage>
</organism>
<dbReference type="GO" id="GO:0003700">
    <property type="term" value="F:DNA-binding transcription factor activity"/>
    <property type="evidence" value="ECO:0007669"/>
    <property type="project" value="TreeGrafter"/>
</dbReference>
<keyword evidence="9" id="KW-1185">Reference proteome</keyword>
<dbReference type="InterPro" id="IPR004111">
    <property type="entry name" value="Repressor_TetR_C"/>
</dbReference>
<dbReference type="PRINTS" id="PR00455">
    <property type="entry name" value="HTHTETR"/>
</dbReference>
<evidence type="ECO:0000256" key="4">
    <source>
        <dbReference type="ARBA" id="ARBA00023125"/>
    </source>
</evidence>
<dbReference type="InterPro" id="IPR009057">
    <property type="entry name" value="Homeodomain-like_sf"/>
</dbReference>
<dbReference type="PANTHER" id="PTHR30055">
    <property type="entry name" value="HTH-TYPE TRANSCRIPTIONAL REGULATOR RUTR"/>
    <property type="match status" value="1"/>
</dbReference>